<dbReference type="EMBL" id="KZ613522">
    <property type="protein sequence ID" value="PMD14386.1"/>
    <property type="molecule type" value="Genomic_DNA"/>
</dbReference>
<accession>A0A2J6PKJ6</accession>
<gene>
    <name evidence="1" type="ORF">NA56DRAFT_376572</name>
</gene>
<proteinExistence type="predicted"/>
<sequence length="346" mass="38540">MASLTNVINILTSAVRDVKNPKKMVIPLDCHEADLVDCLGSLKPHAFREWHRTQLDWVYSAAAQNESLKHLCKAVASALQSALRKAELLLDHLQHQTPLSRFWSSRHLIVSALCDVLRAFEAFRTVNEEPDLNAHHIRIIVRRYLRETFDLMFLFGKFASLEHWCCLWEASLAASNFEDFKFDSDSNYAGLDRPQMENTNLSGVLEDPAQMPELCLPNFPTPPALVKNPGPYGPRVYENPLSGLQIISEAQKDKSLKPHIYGNETPATCPMVDCSNLPSQLALVLSATTQSNVYPSPSTPPSLIPPPHGQKQQFDTVNDVANAPVSPQLQPLHCSFAAGVKVRQCL</sequence>
<reference evidence="1 2" key="1">
    <citation type="submission" date="2016-05" db="EMBL/GenBank/DDBJ databases">
        <title>A degradative enzymes factory behind the ericoid mycorrhizal symbiosis.</title>
        <authorList>
            <consortium name="DOE Joint Genome Institute"/>
            <person name="Martino E."/>
            <person name="Morin E."/>
            <person name="Grelet G."/>
            <person name="Kuo A."/>
            <person name="Kohler A."/>
            <person name="Daghino S."/>
            <person name="Barry K."/>
            <person name="Choi C."/>
            <person name="Cichocki N."/>
            <person name="Clum A."/>
            <person name="Copeland A."/>
            <person name="Hainaut M."/>
            <person name="Haridas S."/>
            <person name="Labutti K."/>
            <person name="Lindquist E."/>
            <person name="Lipzen A."/>
            <person name="Khouja H.-R."/>
            <person name="Murat C."/>
            <person name="Ohm R."/>
            <person name="Olson A."/>
            <person name="Spatafora J."/>
            <person name="Veneault-Fourrey C."/>
            <person name="Henrissat B."/>
            <person name="Grigoriev I."/>
            <person name="Martin F."/>
            <person name="Perotto S."/>
        </authorList>
    </citation>
    <scope>NUCLEOTIDE SEQUENCE [LARGE SCALE GENOMIC DNA]</scope>
    <source>
        <strain evidence="1 2">UAMH 7357</strain>
    </source>
</reference>
<protein>
    <submittedName>
        <fullName evidence="1">Uncharacterized protein</fullName>
    </submittedName>
</protein>
<evidence type="ECO:0000313" key="2">
    <source>
        <dbReference type="Proteomes" id="UP000235672"/>
    </source>
</evidence>
<organism evidence="1 2">
    <name type="scientific">Hyaloscypha hepaticicola</name>
    <dbReference type="NCBI Taxonomy" id="2082293"/>
    <lineage>
        <taxon>Eukaryota</taxon>
        <taxon>Fungi</taxon>
        <taxon>Dikarya</taxon>
        <taxon>Ascomycota</taxon>
        <taxon>Pezizomycotina</taxon>
        <taxon>Leotiomycetes</taxon>
        <taxon>Helotiales</taxon>
        <taxon>Hyaloscyphaceae</taxon>
        <taxon>Hyaloscypha</taxon>
    </lineage>
</organism>
<dbReference type="Proteomes" id="UP000235672">
    <property type="component" value="Unassembled WGS sequence"/>
</dbReference>
<dbReference type="OrthoDB" id="3509776at2759"/>
<keyword evidence="2" id="KW-1185">Reference proteome</keyword>
<name>A0A2J6PKJ6_9HELO</name>
<dbReference type="AlphaFoldDB" id="A0A2J6PKJ6"/>
<evidence type="ECO:0000313" key="1">
    <source>
        <dbReference type="EMBL" id="PMD14386.1"/>
    </source>
</evidence>